<dbReference type="AlphaFoldDB" id="A0A6J6TIA1"/>
<gene>
    <name evidence="2" type="ORF">UFOPK2761_01723</name>
</gene>
<protein>
    <submittedName>
        <fullName evidence="2">Unannotated protein</fullName>
    </submittedName>
</protein>
<evidence type="ECO:0000256" key="1">
    <source>
        <dbReference type="SAM" id="MobiDB-lite"/>
    </source>
</evidence>
<reference evidence="2" key="1">
    <citation type="submission" date="2020-05" db="EMBL/GenBank/DDBJ databases">
        <authorList>
            <person name="Chiriac C."/>
            <person name="Salcher M."/>
            <person name="Ghai R."/>
            <person name="Kavagutti S V."/>
        </authorList>
    </citation>
    <scope>NUCLEOTIDE SEQUENCE</scope>
</reference>
<dbReference type="EMBL" id="CAEZYQ010000012">
    <property type="protein sequence ID" value="CAB4746960.1"/>
    <property type="molecule type" value="Genomic_DNA"/>
</dbReference>
<organism evidence="2">
    <name type="scientific">freshwater metagenome</name>
    <dbReference type="NCBI Taxonomy" id="449393"/>
    <lineage>
        <taxon>unclassified sequences</taxon>
        <taxon>metagenomes</taxon>
        <taxon>ecological metagenomes</taxon>
    </lineage>
</organism>
<evidence type="ECO:0000313" key="2">
    <source>
        <dbReference type="EMBL" id="CAB4746960.1"/>
    </source>
</evidence>
<sequence length="193" mass="20107">MRLGTALPARSTTRSTRARLGAAALGVTLALGATACSGEDEPSDPDATAQATETAEPGPEVEAETATFQAPSGFELGEPSKKSPAVIATGPSGALVSLVEIEFPGEAPEIERQQEIALDGLGEKFTAEDVVEVDGIEMWHVSGKESKGNYADVYGAVVDGTSVRLTIRLADAEYDEAERAAVNEQVLASWSWA</sequence>
<feature type="region of interest" description="Disordered" evidence="1">
    <location>
        <begin position="35"/>
        <end position="65"/>
    </location>
</feature>
<proteinExistence type="predicted"/>
<accession>A0A6J6TIA1</accession>
<name>A0A6J6TIA1_9ZZZZ</name>